<organism evidence="2 3">
    <name type="scientific">Chondromyces apiculatus DSM 436</name>
    <dbReference type="NCBI Taxonomy" id="1192034"/>
    <lineage>
        <taxon>Bacteria</taxon>
        <taxon>Pseudomonadati</taxon>
        <taxon>Myxococcota</taxon>
        <taxon>Polyangia</taxon>
        <taxon>Polyangiales</taxon>
        <taxon>Polyangiaceae</taxon>
        <taxon>Chondromyces</taxon>
    </lineage>
</organism>
<dbReference type="Gene3D" id="3.40.50.410">
    <property type="entry name" value="von Willebrand factor, type A domain"/>
    <property type="match status" value="1"/>
</dbReference>
<protein>
    <recommendedName>
        <fullName evidence="1">DUF58 domain-containing protein</fullName>
    </recommendedName>
</protein>
<dbReference type="PANTHER" id="PTHR33608:SF6">
    <property type="entry name" value="BLL2464 PROTEIN"/>
    <property type="match status" value="1"/>
</dbReference>
<dbReference type="InterPro" id="IPR036465">
    <property type="entry name" value="vWFA_dom_sf"/>
</dbReference>
<reference evidence="2 3" key="1">
    <citation type="submission" date="2013-05" db="EMBL/GenBank/DDBJ databases">
        <title>Genome assembly of Chondromyces apiculatus DSM 436.</title>
        <authorList>
            <person name="Sharma G."/>
            <person name="Khatri I."/>
            <person name="Kaur C."/>
            <person name="Mayilraj S."/>
            <person name="Subramanian S."/>
        </authorList>
    </citation>
    <scope>NUCLEOTIDE SEQUENCE [LARGE SCALE GENOMIC DNA]</scope>
    <source>
        <strain evidence="2 3">DSM 436</strain>
    </source>
</reference>
<dbReference type="RefSeq" id="WP_044246208.1">
    <property type="nucleotide sequence ID" value="NZ_ASRX01000048.1"/>
</dbReference>
<proteinExistence type="predicted"/>
<dbReference type="PANTHER" id="PTHR33608">
    <property type="entry name" value="BLL2464 PROTEIN"/>
    <property type="match status" value="1"/>
</dbReference>
<keyword evidence="3" id="KW-1185">Reference proteome</keyword>
<evidence type="ECO:0000313" key="2">
    <source>
        <dbReference type="EMBL" id="EYF03306.1"/>
    </source>
</evidence>
<dbReference type="AlphaFoldDB" id="A0A017T407"/>
<dbReference type="Proteomes" id="UP000019678">
    <property type="component" value="Unassembled WGS sequence"/>
</dbReference>
<dbReference type="eggNOG" id="COG1721">
    <property type="taxonomic scope" value="Bacteria"/>
</dbReference>
<feature type="domain" description="DUF58" evidence="1">
    <location>
        <begin position="51"/>
        <end position="264"/>
    </location>
</feature>
<dbReference type="InterPro" id="IPR002881">
    <property type="entry name" value="DUF58"/>
</dbReference>
<evidence type="ECO:0000313" key="3">
    <source>
        <dbReference type="Proteomes" id="UP000019678"/>
    </source>
</evidence>
<dbReference type="OrthoDB" id="5503954at2"/>
<dbReference type="EMBL" id="ASRX01000048">
    <property type="protein sequence ID" value="EYF03306.1"/>
    <property type="molecule type" value="Genomic_DNA"/>
</dbReference>
<gene>
    <name evidence="2" type="ORF">CAP_5637</name>
</gene>
<evidence type="ECO:0000259" key="1">
    <source>
        <dbReference type="Pfam" id="PF01882"/>
    </source>
</evidence>
<dbReference type="SUPFAM" id="SSF53300">
    <property type="entry name" value="vWA-like"/>
    <property type="match status" value="1"/>
</dbReference>
<accession>A0A017T407</accession>
<sequence length="303" mass="32125">MPAATRRPSFPIDWGSLAPLRIKARAVADGVFAGMHRSIRKGAGVEFGGQRPYVPGDDLRFFDRRALLRHDRLMVREFETETDRAVWLCVDASASMAWRSPRAPGAKLAYAALLAAATARVAVASGDPVGLAWIGGDAARPLPAAAGREGYDRILGALEATTGALDLSDDDAAVERAFAPVARKARRGAVIVLFSDLLDLPPRALQAFSVLATGGRSIVAVQVLDPAEAELDFHGHVRLRALEGGAVIEADADAVRAEYKARLAAIAATWDRELTGRGGRLIQTTTAADATEVVRSIVTASAR</sequence>
<dbReference type="Pfam" id="PF01882">
    <property type="entry name" value="DUF58"/>
    <property type="match status" value="1"/>
</dbReference>
<dbReference type="STRING" id="1192034.CAP_5637"/>
<comment type="caution">
    <text evidence="2">The sequence shown here is derived from an EMBL/GenBank/DDBJ whole genome shotgun (WGS) entry which is preliminary data.</text>
</comment>
<name>A0A017T407_9BACT</name>